<dbReference type="OrthoDB" id="9013441at2"/>
<sequence length="208" mass="24421">MPENWINLFRKAIGILDNAGIPENEWSFGGGSALSLYYNHRESFDVDIFLTDAQYLLLVTPRLSSYAEGIKDYTEMSNFVKLKMDEGEIDFILAPHLTEDWYVEKEILGRNIQVETPWEIVIKKLFYRPESLKVRDVVDTAVVLRNEWCKMLENSKILASKVEILDFRWEKIKSFYKKEAEKLIIHDASILEEAAELFDRYLQEIKTK</sequence>
<comment type="caution">
    <text evidence="1">The sequence shown here is derived from an EMBL/GenBank/DDBJ whole genome shotgun (WGS) entry which is preliminary data.</text>
</comment>
<dbReference type="Pfam" id="PF08843">
    <property type="entry name" value="AbiEii"/>
    <property type="match status" value="1"/>
</dbReference>
<dbReference type="InParanoid" id="A0A140LE62"/>
<name>A0A140LE62_9FIRM</name>
<reference evidence="1 2" key="1">
    <citation type="submission" date="2015-12" db="EMBL/GenBank/DDBJ databases">
        <title>Draft genome sequnece of Fervidicola ferrireducens strain Y170.</title>
        <authorList>
            <person name="Patel B.K."/>
        </authorList>
    </citation>
    <scope>NUCLEOTIDE SEQUENCE [LARGE SCALE GENOMIC DNA]</scope>
    <source>
        <strain evidence="1 2">Y170</strain>
    </source>
</reference>
<dbReference type="EMBL" id="LOED01000001">
    <property type="protein sequence ID" value="KXG78837.1"/>
    <property type="molecule type" value="Genomic_DNA"/>
</dbReference>
<gene>
    <name evidence="1" type="ORF">AN618_01750</name>
</gene>
<protein>
    <submittedName>
        <fullName evidence="1">Uncharacterized protein</fullName>
    </submittedName>
</protein>
<dbReference type="PATRIC" id="fig|520764.3.peg.183"/>
<evidence type="ECO:0000313" key="1">
    <source>
        <dbReference type="EMBL" id="KXG78837.1"/>
    </source>
</evidence>
<evidence type="ECO:0000313" key="2">
    <source>
        <dbReference type="Proteomes" id="UP000070427"/>
    </source>
</evidence>
<dbReference type="Proteomes" id="UP000070427">
    <property type="component" value="Unassembled WGS sequence"/>
</dbReference>
<dbReference type="AlphaFoldDB" id="A0A140LE62"/>
<accession>A0A140LE62</accession>
<dbReference type="STRING" id="520764.AN618_01750"/>
<dbReference type="SUPFAM" id="SSF81301">
    <property type="entry name" value="Nucleotidyltransferase"/>
    <property type="match status" value="1"/>
</dbReference>
<organism evidence="1 2">
    <name type="scientific">Fervidicola ferrireducens</name>
    <dbReference type="NCBI Taxonomy" id="520764"/>
    <lineage>
        <taxon>Bacteria</taxon>
        <taxon>Bacillati</taxon>
        <taxon>Bacillota</taxon>
        <taxon>Clostridia</taxon>
        <taxon>Thermosediminibacterales</taxon>
        <taxon>Thermosediminibacteraceae</taxon>
        <taxon>Fervidicola</taxon>
    </lineage>
</organism>
<dbReference type="RefSeq" id="WP_157081586.1">
    <property type="nucleotide sequence ID" value="NZ_LOED01000001.1"/>
</dbReference>
<dbReference type="Gene3D" id="3.30.460.40">
    <property type="match status" value="1"/>
</dbReference>
<keyword evidence="2" id="KW-1185">Reference proteome</keyword>
<dbReference type="InterPro" id="IPR014942">
    <property type="entry name" value="AbiEii"/>
</dbReference>
<proteinExistence type="predicted"/>
<dbReference type="InterPro" id="IPR043519">
    <property type="entry name" value="NT_sf"/>
</dbReference>